<evidence type="ECO:0000256" key="6">
    <source>
        <dbReference type="ARBA" id="ARBA00023242"/>
    </source>
</evidence>
<comment type="similarity">
    <text evidence="2">Belongs to the SNAPC3/SRD2 family.</text>
</comment>
<dbReference type="EMBL" id="KI913957">
    <property type="protein sequence ID" value="ETW04948.1"/>
    <property type="molecule type" value="Genomic_DNA"/>
</dbReference>
<dbReference type="GO" id="GO:0019185">
    <property type="term" value="C:snRNA-activating protein complex"/>
    <property type="evidence" value="ECO:0007669"/>
    <property type="project" value="TreeGrafter"/>
</dbReference>
<dbReference type="GO" id="GO:0001046">
    <property type="term" value="F:core promoter sequence-specific DNA binding"/>
    <property type="evidence" value="ECO:0007669"/>
    <property type="project" value="TreeGrafter"/>
</dbReference>
<comment type="subcellular location">
    <subcellularLocation>
        <location evidence="1">Nucleus</location>
    </subcellularLocation>
</comment>
<evidence type="ECO:0000256" key="3">
    <source>
        <dbReference type="ARBA" id="ARBA00023015"/>
    </source>
</evidence>
<organism evidence="8">
    <name type="scientific">Aphanomyces invadans</name>
    <dbReference type="NCBI Taxonomy" id="157072"/>
    <lineage>
        <taxon>Eukaryota</taxon>
        <taxon>Sar</taxon>
        <taxon>Stramenopiles</taxon>
        <taxon>Oomycota</taxon>
        <taxon>Saprolegniomycetes</taxon>
        <taxon>Saprolegniales</taxon>
        <taxon>Verrucalvaceae</taxon>
        <taxon>Aphanomyces</taxon>
    </lineage>
</organism>
<dbReference type="EMBL" id="KI913957">
    <property type="protein sequence ID" value="ETW04949.1"/>
    <property type="molecule type" value="Genomic_DNA"/>
</dbReference>
<dbReference type="PANTHER" id="PTHR13421:SF16">
    <property type="entry name" value="SNRNA-ACTIVATING PROTEIN COMPLEX SUBUNIT 3"/>
    <property type="match status" value="1"/>
</dbReference>
<dbReference type="InterPro" id="IPR022042">
    <property type="entry name" value="snRNA-activating_su3"/>
</dbReference>
<protein>
    <recommendedName>
        <fullName evidence="9">snRNA-activating protein complex subunit 3</fullName>
    </recommendedName>
</protein>
<sequence length="387" mass="43990">MEQPPADAPDGTPRQLQAAFPPLQFAGTDEEADTDIDISVDDIRLPSVKDAIQQSIDAAMAQWEELYPLSTMDFLRVTQQRAATQEFARLALKNEPTTNAKEKLVQSIFRNLATEDECLAARRPCPLTQQFLDAHPSTRKGQPIEHPPIPGWMFASKSATSTQEAPVTLLESLYLVEVMHPSQSSKKSQFNLVLGSSPLTQLADAIYCRNHEYLKEFGLHSKMMYIANKFIVDKRDATNVDYSMEVRWWLQKFPALRPDYPGYDVASVSMAHTSLSALPVQLDTPYLFVHVGACEHVLYIRNIRLMHNMDTQSKDEYPMRLTKRHHHQKCLVCQVHVAKLITFGDPMAVDDPMYYCDSCYYVAHYDANGNLMPDLADYQVFPHYPDD</sequence>
<dbReference type="GeneID" id="20081090"/>
<dbReference type="GO" id="GO:0001006">
    <property type="term" value="F:RNA polymerase III type 3 promoter sequence-specific DNA binding"/>
    <property type="evidence" value="ECO:0007669"/>
    <property type="project" value="TreeGrafter"/>
</dbReference>
<dbReference type="Pfam" id="PF12251">
    <property type="entry name" value="SNAPC3"/>
    <property type="match status" value="1"/>
</dbReference>
<dbReference type="GO" id="GO:0042795">
    <property type="term" value="P:snRNA transcription by RNA polymerase II"/>
    <property type="evidence" value="ECO:0007669"/>
    <property type="project" value="TreeGrafter"/>
</dbReference>
<proteinExistence type="inferred from homology"/>
<dbReference type="eggNOG" id="KOG2664">
    <property type="taxonomic scope" value="Eukaryota"/>
</dbReference>
<evidence type="ECO:0000313" key="8">
    <source>
        <dbReference type="EMBL" id="ETW04948.1"/>
    </source>
</evidence>
<keyword evidence="5" id="KW-0804">Transcription</keyword>
<evidence type="ECO:0000256" key="7">
    <source>
        <dbReference type="SAM" id="MobiDB-lite"/>
    </source>
</evidence>
<dbReference type="GO" id="GO:0000978">
    <property type="term" value="F:RNA polymerase II cis-regulatory region sequence-specific DNA binding"/>
    <property type="evidence" value="ECO:0007669"/>
    <property type="project" value="TreeGrafter"/>
</dbReference>
<accession>A0A024UH81</accession>
<keyword evidence="3" id="KW-0805">Transcription regulation</keyword>
<dbReference type="GO" id="GO:0042796">
    <property type="term" value="P:snRNA transcription by RNA polymerase III"/>
    <property type="evidence" value="ECO:0007669"/>
    <property type="project" value="TreeGrafter"/>
</dbReference>
<dbReference type="VEuPathDB" id="FungiDB:H310_04040"/>
<keyword evidence="4" id="KW-0238">DNA-binding</keyword>
<evidence type="ECO:0008006" key="9">
    <source>
        <dbReference type="Google" id="ProtNLM"/>
    </source>
</evidence>
<reference evidence="8" key="1">
    <citation type="submission" date="2013-12" db="EMBL/GenBank/DDBJ databases">
        <title>The Genome Sequence of Aphanomyces invadans NJM9701.</title>
        <authorList>
            <consortium name="The Broad Institute Genomics Platform"/>
            <person name="Russ C."/>
            <person name="Tyler B."/>
            <person name="van West P."/>
            <person name="Dieguez-Uribeondo J."/>
            <person name="Young S.K."/>
            <person name="Zeng Q."/>
            <person name="Gargeya S."/>
            <person name="Fitzgerald M."/>
            <person name="Abouelleil A."/>
            <person name="Alvarado L."/>
            <person name="Chapman S.B."/>
            <person name="Gainer-Dewar J."/>
            <person name="Goldberg J."/>
            <person name="Griggs A."/>
            <person name="Gujja S."/>
            <person name="Hansen M."/>
            <person name="Howarth C."/>
            <person name="Imamovic A."/>
            <person name="Ireland A."/>
            <person name="Larimer J."/>
            <person name="McCowan C."/>
            <person name="Murphy C."/>
            <person name="Pearson M."/>
            <person name="Poon T.W."/>
            <person name="Priest M."/>
            <person name="Roberts A."/>
            <person name="Saif S."/>
            <person name="Shea T."/>
            <person name="Sykes S."/>
            <person name="Wortman J."/>
            <person name="Nusbaum C."/>
            <person name="Birren B."/>
        </authorList>
    </citation>
    <scope>NUCLEOTIDE SEQUENCE [LARGE SCALE GENOMIC DNA]</scope>
    <source>
        <strain evidence="8">NJM9701</strain>
    </source>
</reference>
<dbReference type="RefSeq" id="XP_008866386.1">
    <property type="nucleotide sequence ID" value="XM_008868164.1"/>
</dbReference>
<evidence type="ECO:0000256" key="5">
    <source>
        <dbReference type="ARBA" id="ARBA00023163"/>
    </source>
</evidence>
<name>A0A024UH81_9STRA</name>
<evidence type="ECO:0000256" key="2">
    <source>
        <dbReference type="ARBA" id="ARBA00010410"/>
    </source>
</evidence>
<keyword evidence="6" id="KW-0539">Nucleus</keyword>
<dbReference type="PANTHER" id="PTHR13421">
    <property type="entry name" value="SNRNA-ACTIVATING PROTEIN COMPLEX SUBUNIT 3"/>
    <property type="match status" value="1"/>
</dbReference>
<dbReference type="OrthoDB" id="46583at2759"/>
<gene>
    <name evidence="8" type="ORF">H310_04040</name>
</gene>
<evidence type="ECO:0000256" key="4">
    <source>
        <dbReference type="ARBA" id="ARBA00023125"/>
    </source>
</evidence>
<evidence type="ECO:0000256" key="1">
    <source>
        <dbReference type="ARBA" id="ARBA00004123"/>
    </source>
</evidence>
<dbReference type="STRING" id="157072.A0A024UH81"/>
<dbReference type="AlphaFoldDB" id="A0A024UH81"/>
<dbReference type="GO" id="GO:0005634">
    <property type="term" value="C:nucleus"/>
    <property type="evidence" value="ECO:0007669"/>
    <property type="project" value="UniProtKB-SubCell"/>
</dbReference>
<dbReference type="GO" id="GO:0003681">
    <property type="term" value="F:bent DNA binding"/>
    <property type="evidence" value="ECO:0007669"/>
    <property type="project" value="TreeGrafter"/>
</dbReference>
<feature type="region of interest" description="Disordered" evidence="7">
    <location>
        <begin position="1"/>
        <end position="30"/>
    </location>
</feature>
<dbReference type="RefSeq" id="XP_008866387.1">
    <property type="nucleotide sequence ID" value="XM_008868165.1"/>
</dbReference>